<evidence type="ECO:0000313" key="5">
    <source>
        <dbReference type="EMBL" id="KKN46348.1"/>
    </source>
</evidence>
<dbReference type="InterPro" id="IPR002295">
    <property type="entry name" value="N4/N6-MTase_EcoPI_Mod-like"/>
</dbReference>
<dbReference type="PRINTS" id="PR00506">
    <property type="entry name" value="D21N6MTFRASE"/>
</dbReference>
<dbReference type="EMBL" id="LAZR01001335">
    <property type="protein sequence ID" value="KKN46348.1"/>
    <property type="molecule type" value="Genomic_DNA"/>
</dbReference>
<evidence type="ECO:0000256" key="2">
    <source>
        <dbReference type="ARBA" id="ARBA00022679"/>
    </source>
</evidence>
<evidence type="ECO:0000256" key="1">
    <source>
        <dbReference type="ARBA" id="ARBA00022603"/>
    </source>
</evidence>
<name>A0A0F9TY80_9ZZZZ</name>
<evidence type="ECO:0000256" key="3">
    <source>
        <dbReference type="ARBA" id="ARBA00022691"/>
    </source>
</evidence>
<dbReference type="InterPro" id="IPR002941">
    <property type="entry name" value="DNA_methylase_N4/N6"/>
</dbReference>
<gene>
    <name evidence="5" type="ORF">LCGC14_0673760</name>
</gene>
<comment type="caution">
    <text evidence="5">The sequence shown here is derived from an EMBL/GenBank/DDBJ whole genome shotgun (WGS) entry which is preliminary data.</text>
</comment>
<keyword evidence="2" id="KW-0808">Transferase</keyword>
<protein>
    <recommendedName>
        <fullName evidence="4">DNA methylase N-4/N-6 domain-containing protein</fullName>
    </recommendedName>
</protein>
<proteinExistence type="predicted"/>
<sequence>MFNIICGDCLDILPGLPKFDCIFADPPDNIGLSYNNYDDNLSDPEYLRLFETWINCFINSADIIWLSFNAKWTISVGNILSQYQQFEVKPCVQTFTFGQHNNHDLGNNHRPLWRLRRLTYPRVKIYPNQVRIESERQRLGDKRANPDGRVPGDVFDFPRVTGNSLQRRKWHPTQLHEGLVEKCIRLSTPEDGTVCDPFAGTGTTLRVCKRINRECTLVDVDPYYCRQIAKEHKIKLQALEDVYHE</sequence>
<dbReference type="InterPro" id="IPR029063">
    <property type="entry name" value="SAM-dependent_MTases_sf"/>
</dbReference>
<keyword evidence="3" id="KW-0949">S-adenosyl-L-methionine</keyword>
<dbReference type="GO" id="GO:0032259">
    <property type="term" value="P:methylation"/>
    <property type="evidence" value="ECO:0007669"/>
    <property type="project" value="UniProtKB-KW"/>
</dbReference>
<dbReference type="AlphaFoldDB" id="A0A0F9TY80"/>
<dbReference type="Gene3D" id="3.40.50.150">
    <property type="entry name" value="Vaccinia Virus protein VP39"/>
    <property type="match status" value="1"/>
</dbReference>
<reference evidence="5" key="1">
    <citation type="journal article" date="2015" name="Nature">
        <title>Complex archaea that bridge the gap between prokaryotes and eukaryotes.</title>
        <authorList>
            <person name="Spang A."/>
            <person name="Saw J.H."/>
            <person name="Jorgensen S.L."/>
            <person name="Zaremba-Niedzwiedzka K."/>
            <person name="Martijn J."/>
            <person name="Lind A.E."/>
            <person name="van Eijk R."/>
            <person name="Schleper C."/>
            <person name="Guy L."/>
            <person name="Ettema T.J."/>
        </authorList>
    </citation>
    <scope>NUCLEOTIDE SEQUENCE</scope>
</reference>
<evidence type="ECO:0000259" key="4">
    <source>
        <dbReference type="Pfam" id="PF01555"/>
    </source>
</evidence>
<organism evidence="5">
    <name type="scientific">marine sediment metagenome</name>
    <dbReference type="NCBI Taxonomy" id="412755"/>
    <lineage>
        <taxon>unclassified sequences</taxon>
        <taxon>metagenomes</taxon>
        <taxon>ecological metagenomes</taxon>
    </lineage>
</organism>
<feature type="domain" description="DNA methylase N-4/N-6" evidence="4">
    <location>
        <begin position="20"/>
        <end position="229"/>
    </location>
</feature>
<accession>A0A0F9TY80</accession>
<keyword evidence="1" id="KW-0489">Methyltransferase</keyword>
<dbReference type="GO" id="GO:0008170">
    <property type="term" value="F:N-methyltransferase activity"/>
    <property type="evidence" value="ECO:0007669"/>
    <property type="project" value="InterPro"/>
</dbReference>
<dbReference type="GO" id="GO:0003677">
    <property type="term" value="F:DNA binding"/>
    <property type="evidence" value="ECO:0007669"/>
    <property type="project" value="InterPro"/>
</dbReference>
<dbReference type="SUPFAM" id="SSF53335">
    <property type="entry name" value="S-adenosyl-L-methionine-dependent methyltransferases"/>
    <property type="match status" value="1"/>
</dbReference>
<dbReference type="Pfam" id="PF01555">
    <property type="entry name" value="N6_N4_Mtase"/>
    <property type="match status" value="1"/>
</dbReference>